<dbReference type="Proteomes" id="UP001296873">
    <property type="component" value="Unassembled WGS sequence"/>
</dbReference>
<sequence length="949" mass="102186">MDLTNGRISPSDRLVTKPSWRRTGWRGLATLLIVATLAGCGEGDPDKTAAEYIASAKEELAGDAYEAAVIQLKNALKAQPENAAARLMLGNVYLQTNRFASAEKEFRRARDAGAAPEKVLPLLAETLNRQNKPAETLKLFKDAPPELAESEPLRLTQVDALLALGKTEKAASVLSRLSSDRPAVLRRRATLKAVQGDGEQALELAARAAASKEAGAGAHLLHGRLLMRFTSDIEAARRAFEKATEADPRSPTAIVALARAQVQLERLDAAESTLGRLRDLGVSTPAARHLRSVIALQRGEYEAAKDTAEALLGEFPDYAPAATVAGLAHSQLGNHEIAIERLNTALRPEGPPSPAVLEGLARSNLALGRADKALEYLERNNLAQNDPRASKLAAAAALAGGDYVKGMSLLERILSREPNNVAAATSLASLKFASGERQAGLDILQKVSKSGVLEDTGAKARVALTYLRGGEFGKAREIAKQLKAQTPDAPAGYLLEGLALQGLNKRDEAAEQFEKALARDPGNVTASLYLAGIRRYQDRLGDAAEVLEKSLEASSGNQQVKLQLARVRMEQGDFEQGETLLREIVNERPDAVEPRLILARFLLTRGENAAALDQAQRAANAENDVSPEALDVLARAQRAVGNNEAAVASLRELTSKRPESAEAHFRLAEAFSAVGDTTGAIASLQRVVGLREDASRARLALARLLIRDAQLDKADRHIRQLEQGHPKDAAVAATRGAYHMARGQIDQAITAYQRANQLDPRPGRAMLIARLQQDQGRGKDARATLQKALEAANQPEETARLHAELAGLARRSGDLSTALKHYEAALENQPNSAAYHNDYAWTLWRAGEPSKARKHAEKALDAAPDSPAVKDTLGVILLDLGDVERAERLLQQAADASPDRADFQYHLAQAKAAAGNNDDAKSLLQDIVQSNDDTYTPQAKRLLKTLREE</sequence>
<feature type="repeat" description="TPR" evidence="3">
    <location>
        <begin position="799"/>
        <end position="832"/>
    </location>
</feature>
<dbReference type="NCBIfam" id="TIGR02917">
    <property type="entry name" value="PEP_TPR_lipo"/>
    <property type="match status" value="1"/>
</dbReference>
<dbReference type="InterPro" id="IPR011990">
    <property type="entry name" value="TPR-like_helical_dom_sf"/>
</dbReference>
<evidence type="ECO:0000256" key="2">
    <source>
        <dbReference type="ARBA" id="ARBA00022803"/>
    </source>
</evidence>
<organism evidence="4 5">
    <name type="scientific">Rhodovibrio sodomensis</name>
    <dbReference type="NCBI Taxonomy" id="1088"/>
    <lineage>
        <taxon>Bacteria</taxon>
        <taxon>Pseudomonadati</taxon>
        <taxon>Pseudomonadota</taxon>
        <taxon>Alphaproteobacteria</taxon>
        <taxon>Rhodospirillales</taxon>
        <taxon>Rhodovibrionaceae</taxon>
        <taxon>Rhodovibrio</taxon>
    </lineage>
</organism>
<dbReference type="EMBL" id="NRRL01000129">
    <property type="protein sequence ID" value="MBK1670929.1"/>
    <property type="molecule type" value="Genomic_DNA"/>
</dbReference>
<dbReference type="SMART" id="SM00028">
    <property type="entry name" value="TPR"/>
    <property type="match status" value="13"/>
</dbReference>
<evidence type="ECO:0000313" key="5">
    <source>
        <dbReference type="Proteomes" id="UP001296873"/>
    </source>
</evidence>
<dbReference type="InterPro" id="IPR019734">
    <property type="entry name" value="TPR_rpt"/>
</dbReference>
<name>A0ABS1DKB5_9PROT</name>
<reference evidence="4 5" key="1">
    <citation type="journal article" date="2020" name="Microorganisms">
        <title>Osmotic Adaptation and Compatible Solute Biosynthesis of Phototrophic Bacteria as Revealed from Genome Analyses.</title>
        <authorList>
            <person name="Imhoff J.F."/>
            <person name="Rahn T."/>
            <person name="Kunzel S."/>
            <person name="Keller A."/>
            <person name="Neulinger S.C."/>
        </authorList>
    </citation>
    <scope>NUCLEOTIDE SEQUENCE [LARGE SCALE GENOMIC DNA]</scope>
    <source>
        <strain evidence="4 5">DSM 9895</strain>
    </source>
</reference>
<keyword evidence="5" id="KW-1185">Reference proteome</keyword>
<dbReference type="Gene3D" id="1.25.40.10">
    <property type="entry name" value="Tetratricopeptide repeat domain"/>
    <property type="match status" value="5"/>
</dbReference>
<dbReference type="PANTHER" id="PTHR45586:SF1">
    <property type="entry name" value="LIPOPOLYSACCHARIDE ASSEMBLY PROTEIN B"/>
    <property type="match status" value="1"/>
</dbReference>
<proteinExistence type="predicted"/>
<feature type="repeat" description="TPR" evidence="3">
    <location>
        <begin position="867"/>
        <end position="900"/>
    </location>
</feature>
<accession>A0ABS1DKB5</accession>
<dbReference type="PANTHER" id="PTHR45586">
    <property type="entry name" value="TPR REPEAT-CONTAINING PROTEIN PA4667"/>
    <property type="match status" value="1"/>
</dbReference>
<evidence type="ECO:0008006" key="6">
    <source>
        <dbReference type="Google" id="ProtNLM"/>
    </source>
</evidence>
<comment type="caution">
    <text evidence="4">The sequence shown here is derived from an EMBL/GenBank/DDBJ whole genome shotgun (WGS) entry which is preliminary data.</text>
</comment>
<evidence type="ECO:0000256" key="1">
    <source>
        <dbReference type="ARBA" id="ARBA00022737"/>
    </source>
</evidence>
<dbReference type="SUPFAM" id="SSF48452">
    <property type="entry name" value="TPR-like"/>
    <property type="match status" value="4"/>
</dbReference>
<evidence type="ECO:0000313" key="4">
    <source>
        <dbReference type="EMBL" id="MBK1670929.1"/>
    </source>
</evidence>
<gene>
    <name evidence="4" type="ORF">CKO28_23230</name>
</gene>
<keyword evidence="1" id="KW-0677">Repeat</keyword>
<dbReference type="InterPro" id="IPR014266">
    <property type="entry name" value="PEP-CTERM_TPR_PrsT"/>
</dbReference>
<dbReference type="PROSITE" id="PS50005">
    <property type="entry name" value="TPR"/>
    <property type="match status" value="4"/>
</dbReference>
<dbReference type="InterPro" id="IPR051012">
    <property type="entry name" value="CellSynth/LPSAsmb/PSIAsmb"/>
</dbReference>
<keyword evidence="2 3" id="KW-0802">TPR repeat</keyword>
<dbReference type="Pfam" id="PF14559">
    <property type="entry name" value="TPR_19"/>
    <property type="match status" value="5"/>
</dbReference>
<protein>
    <recommendedName>
        <fullName evidence="6">PEP-CTERM system TPR-repeat protein PrsT</fullName>
    </recommendedName>
</protein>
<feature type="repeat" description="TPR" evidence="3">
    <location>
        <begin position="490"/>
        <end position="523"/>
    </location>
</feature>
<evidence type="ECO:0000256" key="3">
    <source>
        <dbReference type="PROSITE-ProRule" id="PRU00339"/>
    </source>
</evidence>
<dbReference type="Pfam" id="PF13181">
    <property type="entry name" value="TPR_8"/>
    <property type="match status" value="1"/>
</dbReference>
<dbReference type="Pfam" id="PF13432">
    <property type="entry name" value="TPR_16"/>
    <property type="match status" value="3"/>
</dbReference>
<feature type="repeat" description="TPR" evidence="3">
    <location>
        <begin position="729"/>
        <end position="762"/>
    </location>
</feature>